<keyword evidence="3" id="KW-1185">Reference proteome</keyword>
<keyword evidence="1" id="KW-0732">Signal</keyword>
<evidence type="ECO:0000313" key="2">
    <source>
        <dbReference type="EMBL" id="PCE44265.1"/>
    </source>
</evidence>
<accession>A0A2A4G0L1</accession>
<dbReference type="AlphaFoldDB" id="A0A2A4G0L1"/>
<protein>
    <submittedName>
        <fullName evidence="2">DUF4402 domain-containing protein</fullName>
    </submittedName>
</protein>
<dbReference type="EMBL" id="NWUF01000001">
    <property type="protein sequence ID" value="PCE44265.1"/>
    <property type="molecule type" value="Genomic_DNA"/>
</dbReference>
<evidence type="ECO:0000313" key="3">
    <source>
        <dbReference type="Proteomes" id="UP000218934"/>
    </source>
</evidence>
<dbReference type="RefSeq" id="WP_066959070.1">
    <property type="nucleotide sequence ID" value="NZ_CP023449.1"/>
</dbReference>
<dbReference type="Pfam" id="PF14352">
    <property type="entry name" value="DUF4402"/>
    <property type="match status" value="1"/>
</dbReference>
<dbReference type="Proteomes" id="UP000218934">
    <property type="component" value="Unassembled WGS sequence"/>
</dbReference>
<sequence length="197" mass="19897">MGRSPFLIVRCALAVVLAAGAAQLCAQSTASTEGRVSIVEPSSATTEQGMVIGAVTLPLMNNIGTSAGAVSLPLPTALAGSASAVRIGTESIQRDIAQVISRVEQSRASFTIIGDRDQVISIAVPQTVSLLRLSGDGEVEFNTVTSLSTGPLGASRLIATPDGTGALAFNVGGQVQPNPSTTSGDYAGVLIVAVQYN</sequence>
<gene>
    <name evidence="2" type="ORF">COO09_01130</name>
</gene>
<dbReference type="InterPro" id="IPR025514">
    <property type="entry name" value="DUF4402"/>
</dbReference>
<dbReference type="OrthoDB" id="7597110at2"/>
<feature type="signal peptide" evidence="1">
    <location>
        <begin position="1"/>
        <end position="21"/>
    </location>
</feature>
<feature type="chain" id="PRO_5012133067" evidence="1">
    <location>
        <begin position="22"/>
        <end position="197"/>
    </location>
</feature>
<name>A0A2A4G0L1_9SPHN</name>
<proteinExistence type="predicted"/>
<organism evidence="2 3">
    <name type="scientific">Rhizorhabdus dicambivorans</name>
    <dbReference type="NCBI Taxonomy" id="1850238"/>
    <lineage>
        <taxon>Bacteria</taxon>
        <taxon>Pseudomonadati</taxon>
        <taxon>Pseudomonadota</taxon>
        <taxon>Alphaproteobacteria</taxon>
        <taxon>Sphingomonadales</taxon>
        <taxon>Sphingomonadaceae</taxon>
        <taxon>Rhizorhabdus</taxon>
    </lineage>
</organism>
<dbReference type="KEGG" id="rdi:CMV14_11745"/>
<comment type="caution">
    <text evidence="2">The sequence shown here is derived from an EMBL/GenBank/DDBJ whole genome shotgun (WGS) entry which is preliminary data.</text>
</comment>
<reference evidence="2 3" key="1">
    <citation type="submission" date="2017-09" db="EMBL/GenBank/DDBJ databases">
        <title>The Catabolism of 3,6-Dichlorosalicylic acid is Initiated by the Cytochrome P450 Monooxygenase DsmABC in Rhizorhabdus dicambivorans Ndbn-20.</title>
        <authorList>
            <person name="Na L."/>
        </authorList>
    </citation>
    <scope>NUCLEOTIDE SEQUENCE [LARGE SCALE GENOMIC DNA]</scope>
    <source>
        <strain evidence="2 3">Ndbn-20m</strain>
    </source>
</reference>
<evidence type="ECO:0000256" key="1">
    <source>
        <dbReference type="SAM" id="SignalP"/>
    </source>
</evidence>